<protein>
    <recommendedName>
        <fullName evidence="7">NADH:quinone oxidoreductase/Mrp antiporter transmembrane domain-containing protein</fullName>
    </recommendedName>
</protein>
<evidence type="ECO:0000256" key="4">
    <source>
        <dbReference type="ARBA" id="ARBA00022989"/>
    </source>
</evidence>
<feature type="transmembrane region" description="Helical" evidence="6">
    <location>
        <begin position="279"/>
        <end position="300"/>
    </location>
</feature>
<dbReference type="NCBIfam" id="NF004499">
    <property type="entry name" value="PRK05846.1-3"/>
    <property type="match status" value="1"/>
</dbReference>
<feature type="transmembrane region" description="Helical" evidence="6">
    <location>
        <begin position="167"/>
        <end position="188"/>
    </location>
</feature>
<feature type="transmembrane region" description="Helical" evidence="6">
    <location>
        <begin position="454"/>
        <end position="473"/>
    </location>
</feature>
<organism evidence="8">
    <name type="scientific">marine metagenome</name>
    <dbReference type="NCBI Taxonomy" id="408172"/>
    <lineage>
        <taxon>unclassified sequences</taxon>
        <taxon>metagenomes</taxon>
        <taxon>ecological metagenomes</taxon>
    </lineage>
</organism>
<keyword evidence="5 6" id="KW-0472">Membrane</keyword>
<feature type="transmembrane region" description="Helical" evidence="6">
    <location>
        <begin position="214"/>
        <end position="237"/>
    </location>
</feature>
<feature type="transmembrane region" description="Helical" evidence="6">
    <location>
        <begin position="414"/>
        <end position="433"/>
    </location>
</feature>
<dbReference type="Pfam" id="PF00361">
    <property type="entry name" value="Proton_antipo_M"/>
    <property type="match status" value="1"/>
</dbReference>
<feature type="transmembrane region" description="Helical" evidence="6">
    <location>
        <begin position="6"/>
        <end position="24"/>
    </location>
</feature>
<dbReference type="GO" id="GO:0008137">
    <property type="term" value="F:NADH dehydrogenase (ubiquinone) activity"/>
    <property type="evidence" value="ECO:0007669"/>
    <property type="project" value="InterPro"/>
</dbReference>
<evidence type="ECO:0000259" key="7">
    <source>
        <dbReference type="Pfam" id="PF00361"/>
    </source>
</evidence>
<reference evidence="8" key="1">
    <citation type="submission" date="2018-05" db="EMBL/GenBank/DDBJ databases">
        <authorList>
            <person name="Lanie J.A."/>
            <person name="Ng W.-L."/>
            <person name="Kazmierczak K.M."/>
            <person name="Andrzejewski T.M."/>
            <person name="Davidsen T.M."/>
            <person name="Wayne K.J."/>
            <person name="Tettelin H."/>
            <person name="Glass J.I."/>
            <person name="Rusch D."/>
            <person name="Podicherti R."/>
            <person name="Tsui H.-C.T."/>
            <person name="Winkler M.E."/>
        </authorList>
    </citation>
    <scope>NUCLEOTIDE SEQUENCE</scope>
</reference>
<dbReference type="GO" id="GO:0015990">
    <property type="term" value="P:electron transport coupled proton transport"/>
    <property type="evidence" value="ECO:0007669"/>
    <property type="project" value="TreeGrafter"/>
</dbReference>
<dbReference type="InterPro" id="IPR003918">
    <property type="entry name" value="NADH_UbQ_OxRdtase"/>
</dbReference>
<dbReference type="GO" id="GO:0048039">
    <property type="term" value="F:ubiquinone binding"/>
    <property type="evidence" value="ECO:0007669"/>
    <property type="project" value="TreeGrafter"/>
</dbReference>
<dbReference type="InterPro" id="IPR001750">
    <property type="entry name" value="ND/Mrp_TM"/>
</dbReference>
<evidence type="ECO:0000256" key="2">
    <source>
        <dbReference type="ARBA" id="ARBA00009025"/>
    </source>
</evidence>
<dbReference type="NCBIfam" id="TIGR01972">
    <property type="entry name" value="NDH_I_M"/>
    <property type="match status" value="1"/>
</dbReference>
<dbReference type="GO" id="GO:0042773">
    <property type="term" value="P:ATP synthesis coupled electron transport"/>
    <property type="evidence" value="ECO:0007669"/>
    <property type="project" value="InterPro"/>
</dbReference>
<keyword evidence="4 6" id="KW-1133">Transmembrane helix</keyword>
<gene>
    <name evidence="8" type="ORF">METZ01_LOCUS52830</name>
</gene>
<dbReference type="EMBL" id="UINC01002756">
    <property type="protein sequence ID" value="SUZ99976.1"/>
    <property type="molecule type" value="Genomic_DNA"/>
</dbReference>
<dbReference type="InterPro" id="IPR010227">
    <property type="entry name" value="NADH_Q_OxRdtase_chainM/4"/>
</dbReference>
<dbReference type="GO" id="GO:0016020">
    <property type="term" value="C:membrane"/>
    <property type="evidence" value="ECO:0007669"/>
    <property type="project" value="UniProtKB-SubCell"/>
</dbReference>
<dbReference type="PANTHER" id="PTHR43507:SF1">
    <property type="entry name" value="NADH-UBIQUINONE OXIDOREDUCTASE CHAIN 4"/>
    <property type="match status" value="1"/>
</dbReference>
<evidence type="ECO:0000256" key="5">
    <source>
        <dbReference type="ARBA" id="ARBA00023136"/>
    </source>
</evidence>
<feature type="transmembrane region" description="Helical" evidence="6">
    <location>
        <begin position="249"/>
        <end position="267"/>
    </location>
</feature>
<sequence>MNISMLTVVVFLPALGALIIALFVPKTNENAIKLVANAVALVDFALSLVLLYDFEIATTQLQHVTKVSWIPQLGIEYFIGIDGISLLLVILTTGLGFIAVLSSWTYIQERLKEYYAILLLLQTGILGVFVSFDFFLFYVFWEVMLVPMYFLIGIWGDKNRLYAAIKFFLYTLFGSVLMLLGIIALYLANAAETGVYTFNILEFYRLTLSPDLQWWIFLAFFLGFAIKVPMFPFHTWLPDAHVQAPTAGSVILAGVLLKMGTYGFIRLSLPILPDATRQFVPMIAVLSIIAIIYGGLVALMQKDWKSLVAYSSVSHMGFITLGIFMLNPVALQGGIFQMLAHGVATGGLFLIVGLIYERMHTKEIARFSGLAQVMPVYATMFAIIAFASLGMPTLNGFIGEFLILAGTFQESHQYAFFAVWGVVLAAAYLLWLYQRVMLGEVKDDEIAGLKDLNLRESMTLIPLVIMAIVMGIYPKPFLKMIEEPVNAIIERVRPGYFDGSGVTPLPLPSTPGTAAALPVNAKGQLASLEDLLQQQLTDDDKTPESSEN</sequence>
<dbReference type="PANTHER" id="PTHR43507">
    <property type="entry name" value="NADH-UBIQUINONE OXIDOREDUCTASE CHAIN 4"/>
    <property type="match status" value="1"/>
</dbReference>
<feature type="transmembrane region" description="Helical" evidence="6">
    <location>
        <begin position="31"/>
        <end position="52"/>
    </location>
</feature>
<evidence type="ECO:0000256" key="1">
    <source>
        <dbReference type="ARBA" id="ARBA00004141"/>
    </source>
</evidence>
<dbReference type="GO" id="GO:0003954">
    <property type="term" value="F:NADH dehydrogenase activity"/>
    <property type="evidence" value="ECO:0007669"/>
    <property type="project" value="TreeGrafter"/>
</dbReference>
<accession>A0A381S7C4</accession>
<name>A0A381S7C4_9ZZZZ</name>
<dbReference type="AlphaFoldDB" id="A0A381S7C4"/>
<dbReference type="PRINTS" id="PR01437">
    <property type="entry name" value="NUOXDRDTASE4"/>
</dbReference>
<comment type="subcellular location">
    <subcellularLocation>
        <location evidence="1">Membrane</location>
        <topology evidence="1">Multi-pass membrane protein</topology>
    </subcellularLocation>
</comment>
<feature type="transmembrane region" description="Helical" evidence="6">
    <location>
        <begin position="138"/>
        <end position="155"/>
    </location>
</feature>
<feature type="transmembrane region" description="Helical" evidence="6">
    <location>
        <begin position="376"/>
        <end position="394"/>
    </location>
</feature>
<feature type="transmembrane region" description="Helical" evidence="6">
    <location>
        <begin position="338"/>
        <end position="356"/>
    </location>
</feature>
<evidence type="ECO:0000256" key="3">
    <source>
        <dbReference type="ARBA" id="ARBA00022692"/>
    </source>
</evidence>
<feature type="transmembrane region" description="Helical" evidence="6">
    <location>
        <begin position="77"/>
        <end position="102"/>
    </location>
</feature>
<feature type="transmembrane region" description="Helical" evidence="6">
    <location>
        <begin position="307"/>
        <end position="326"/>
    </location>
</feature>
<proteinExistence type="inferred from homology"/>
<evidence type="ECO:0000313" key="8">
    <source>
        <dbReference type="EMBL" id="SUZ99976.1"/>
    </source>
</evidence>
<comment type="similarity">
    <text evidence="2">Belongs to the complex I subunit 4 family.</text>
</comment>
<keyword evidence="3 6" id="KW-0812">Transmembrane</keyword>
<feature type="transmembrane region" description="Helical" evidence="6">
    <location>
        <begin position="114"/>
        <end position="132"/>
    </location>
</feature>
<feature type="domain" description="NADH:quinone oxidoreductase/Mrp antiporter transmembrane" evidence="7">
    <location>
        <begin position="133"/>
        <end position="423"/>
    </location>
</feature>
<evidence type="ECO:0000256" key="6">
    <source>
        <dbReference type="SAM" id="Phobius"/>
    </source>
</evidence>